<evidence type="ECO:0000313" key="1">
    <source>
        <dbReference type="EMBL" id="KYQ90900.1"/>
    </source>
</evidence>
<organism evidence="1 2">
    <name type="scientific">Tieghemostelium lacteum</name>
    <name type="common">Slime mold</name>
    <name type="synonym">Dictyostelium lacteum</name>
    <dbReference type="NCBI Taxonomy" id="361077"/>
    <lineage>
        <taxon>Eukaryota</taxon>
        <taxon>Amoebozoa</taxon>
        <taxon>Evosea</taxon>
        <taxon>Eumycetozoa</taxon>
        <taxon>Dictyostelia</taxon>
        <taxon>Dictyosteliales</taxon>
        <taxon>Raperosteliaceae</taxon>
        <taxon>Tieghemostelium</taxon>
    </lineage>
</organism>
<proteinExistence type="predicted"/>
<protein>
    <submittedName>
        <fullName evidence="1">Uncharacterized protein</fullName>
    </submittedName>
</protein>
<comment type="caution">
    <text evidence="1">The sequence shown here is derived from an EMBL/GenBank/DDBJ whole genome shotgun (WGS) entry which is preliminary data.</text>
</comment>
<dbReference type="Proteomes" id="UP000076078">
    <property type="component" value="Unassembled WGS sequence"/>
</dbReference>
<evidence type="ECO:0000313" key="2">
    <source>
        <dbReference type="Proteomes" id="UP000076078"/>
    </source>
</evidence>
<reference evidence="1 2" key="1">
    <citation type="submission" date="2015-12" db="EMBL/GenBank/DDBJ databases">
        <title>Dictyostelia acquired genes for synthesis and detection of signals that induce cell-type specialization by lateral gene transfer from prokaryotes.</title>
        <authorList>
            <person name="Gloeckner G."/>
            <person name="Schaap P."/>
        </authorList>
    </citation>
    <scope>NUCLEOTIDE SEQUENCE [LARGE SCALE GENOMIC DNA]</scope>
    <source>
        <strain evidence="1 2">TK</strain>
    </source>
</reference>
<accession>A0A151ZAE6</accession>
<keyword evidence="2" id="KW-1185">Reference proteome</keyword>
<name>A0A151ZAE6_TIELA</name>
<sequence>MSTNSLPNGSLISKAAASRRETESKLKIQSDQWSISEFYEFVDTKILNIFTEVEKITIAHILKLKDQIFFLDNDMVTDCIFLSTKFMGWLEEFIQCDSSDLKSESYQQCRNKLLFLLTFDCCHYLFDRNHFMEQLLKSDDPLVITNLFKVLARSKIFVCLPKPKESRIIQLLFDVIQKYKLNKQWNQNDLDIIYPFLIDMIRGNQTLEIVKMLIDIVTSCELVDNQYHRYYDLVAFISSCANSYLIKEHECLLQILPYIFKYNQISPYDSAYYEQAYYNDNGVGIDNLKYLKSHFGEDLIEKLSMEYYFEWTSDQTRPVRVQYNIVGLLNSLGIKSIAIKTHLDRIYHDLVNSYFLFFKETELEKKITKLLVRLINEYNEFPSDLVPLLYTHFHTNKGIFNMDSGVGARESGGDLYEVFEKYFHLLFGIAVPYNKEFVQERFAELFKMFLDYSLSRRYLNELVLSMGDKLQQLPDFQYYIDTICNQFIFQGTIISSDCLCLIESILKYGSIELIVKYSDKLIQHETLNYPTKIFERFSSVGGIKYIFKIFKYLFELIGDSRIQQDNNNDNNNNNNSDNNNSHVIPDDILSLAIQCENVLFEKLCKLLSQDRSIVTDLFDIIANDKGRVIYLLEKQDTIKFQQLVISHYIQQPYARELIDKLIESSSPSSLAYILMSIRSKINIESELTDAILKSMNTNSHHDRHYLLVDYVQVPETQKVFFEILNIFIANNDHETLAKLHKHLFRSKYYNSKAITPSLFDFSPILKFPKSNINNNDSNNSGDKDNEKVGNHHIDRIEFENYIMVGLLKQSNFDSMEVRLDSLLGILRLFSKENVKEMDWYKLLVQKFSECSYFLKASILDIISDNNISILQSLNESKISGFEKLHKPSVDQVEPMDIPQSTVSSTPLPMLQNSIIQNILKYFFLDKSKRSSITILKLAMVSWQFFNEATKLFGRTKWDITKFPTKLVSQERFSLLSLGLYHIDYSRLERIPYKKVLPTFKQLTSLNIDRSFYHYVTEDMDNLTNIQFSFFISNHAISKLVYSAILNLIQHCHKLVKVSFVINRNNMDEVTNRLTSMISHIFEKNSATLKQLKLKTRLSVDIATTKLLLPLLKLISKFEKSHKGFVFKSDFSISYSSDVEEEFERDHQISFRTFTKYSQYLYLDMWTNLLDSSMINTKRLQGLCIHSNSNTQEDHYMIDNSNLFLTNSPHLHTLEISGEFTLPEPLTKLAEILVRNQTINYLKLQFKQMSLESIVKSTNSFFAIMESNRSVTTLSIKFLKSNISNYISLLDFKNFYTMSTDKRPSCLTLRLRRSFPLKSTMEI</sequence>
<gene>
    <name evidence="1" type="ORF">DLAC_07773</name>
</gene>
<dbReference type="EMBL" id="LODT01000035">
    <property type="protein sequence ID" value="KYQ90900.1"/>
    <property type="molecule type" value="Genomic_DNA"/>
</dbReference>
<dbReference type="PANTHER" id="PTHR20916:SF18">
    <property type="entry name" value="IPT_TIG DOMAIN-CONTAINING PROTEIN"/>
    <property type="match status" value="1"/>
</dbReference>
<dbReference type="PANTHER" id="PTHR20916">
    <property type="entry name" value="CYSTEINE AND GLYCINE-RICH PROTEIN 2 BINDING PROTEIN"/>
    <property type="match status" value="1"/>
</dbReference>
<dbReference type="InParanoid" id="A0A151ZAE6"/>